<comment type="caution">
    <text evidence="1">The sequence shown here is derived from an EMBL/GenBank/DDBJ whole genome shotgun (WGS) entry which is preliminary data.</text>
</comment>
<dbReference type="AlphaFoldDB" id="A0A9W6TM25"/>
<protein>
    <submittedName>
        <fullName evidence="1">Unnamed protein product</fullName>
    </submittedName>
</protein>
<name>A0A9W6TM25_9STRA</name>
<accession>A0A9W6TM25</accession>
<dbReference type="OrthoDB" id="124440at2759"/>
<dbReference type="Proteomes" id="UP001165121">
    <property type="component" value="Unassembled WGS sequence"/>
</dbReference>
<dbReference type="EMBL" id="BSXT01000043">
    <property type="protein sequence ID" value="GMF15847.1"/>
    <property type="molecule type" value="Genomic_DNA"/>
</dbReference>
<gene>
    <name evidence="1" type="ORF">Pfra01_000058200</name>
</gene>
<keyword evidence="2" id="KW-1185">Reference proteome</keyword>
<proteinExistence type="predicted"/>
<organism evidence="1 2">
    <name type="scientific">Phytophthora fragariaefolia</name>
    <dbReference type="NCBI Taxonomy" id="1490495"/>
    <lineage>
        <taxon>Eukaryota</taxon>
        <taxon>Sar</taxon>
        <taxon>Stramenopiles</taxon>
        <taxon>Oomycota</taxon>
        <taxon>Peronosporomycetes</taxon>
        <taxon>Peronosporales</taxon>
        <taxon>Peronosporaceae</taxon>
        <taxon>Phytophthora</taxon>
    </lineage>
</organism>
<sequence length="196" mass="22102">MYLTGTIQTDRAGYAKRVITKKEIRQVNKQKIVIPPQGTIKLAANERFPQLTAIMSMDRTPVYLLSSGAVDSAETYQTIEVRYQSYIIVQESNVVSATLTWHFNQRATTARERAAASPSRETVSYAPAVESTVDIGGHRLEENPDTVDNEQGLEKRQRSCKVCALFKTKPRKYTKYFCPDCSTGNRRYVNVSQLSP</sequence>
<evidence type="ECO:0000313" key="1">
    <source>
        <dbReference type="EMBL" id="GMF15847.1"/>
    </source>
</evidence>
<reference evidence="1" key="1">
    <citation type="submission" date="2023-04" db="EMBL/GenBank/DDBJ databases">
        <title>Phytophthora fragariaefolia NBRC 109709.</title>
        <authorList>
            <person name="Ichikawa N."/>
            <person name="Sato H."/>
            <person name="Tonouchi N."/>
        </authorList>
    </citation>
    <scope>NUCLEOTIDE SEQUENCE</scope>
    <source>
        <strain evidence="1">NBRC 109709</strain>
    </source>
</reference>
<evidence type="ECO:0000313" key="2">
    <source>
        <dbReference type="Proteomes" id="UP001165121"/>
    </source>
</evidence>